<dbReference type="OrthoDB" id="6602750at2759"/>
<gene>
    <name evidence="1" type="ORF">g.57899</name>
</gene>
<dbReference type="EMBL" id="GGMS01003630">
    <property type="protein sequence ID" value="MBY72833.1"/>
    <property type="molecule type" value="Transcribed_RNA"/>
</dbReference>
<protein>
    <recommendedName>
        <fullName evidence="2">Dynein regulatory complex protein 10</fullName>
    </recommendedName>
</protein>
<accession>A0A2S2Q505</accession>
<organism evidence="1">
    <name type="scientific">Sipha flava</name>
    <name type="common">yellow sugarcane aphid</name>
    <dbReference type="NCBI Taxonomy" id="143950"/>
    <lineage>
        <taxon>Eukaryota</taxon>
        <taxon>Metazoa</taxon>
        <taxon>Ecdysozoa</taxon>
        <taxon>Arthropoda</taxon>
        <taxon>Hexapoda</taxon>
        <taxon>Insecta</taxon>
        <taxon>Pterygota</taxon>
        <taxon>Neoptera</taxon>
        <taxon>Paraneoptera</taxon>
        <taxon>Hemiptera</taxon>
        <taxon>Sternorrhyncha</taxon>
        <taxon>Aphidomorpha</taxon>
        <taxon>Aphidoidea</taxon>
        <taxon>Aphididae</taxon>
        <taxon>Sipha</taxon>
    </lineage>
</organism>
<sequence length="289" mass="34599">MNIYFGDTRTMILPSLNSFIESIKYLSENSADFKYNVNVAVQFITQIIEELEADDNATIKMNSENNLCSVTNYHKRQILNKDRQTCEQIKQGIQTMINRKNQVERYFEIVDRKLQFAIKKKIMKSEAIILAAMKEHEHKILNLQLDTKSCSSKIESIKKNNEMEKNKLIQLRNYFKTKKTQLIRTYDSEMMEKYRKVNELNSKIKNIEENICQLQVSISDQVPFYNDVIREKEEENDRIWHEKLYQIQRKIAARKIQLNFRRYLNYIKTRDIKKNKKGQKKSQSKMKNN</sequence>
<dbReference type="AlphaFoldDB" id="A0A2S2Q505"/>
<proteinExistence type="predicted"/>
<reference evidence="1" key="1">
    <citation type="submission" date="2018-04" db="EMBL/GenBank/DDBJ databases">
        <title>Transcriptome assembly of Sipha flava.</title>
        <authorList>
            <person name="Scully E.D."/>
            <person name="Geib S.M."/>
            <person name="Palmer N.A."/>
            <person name="Koch K."/>
            <person name="Bradshaw J."/>
            <person name="Heng-Moss T."/>
            <person name="Sarath G."/>
        </authorList>
    </citation>
    <scope>NUCLEOTIDE SEQUENCE</scope>
</reference>
<evidence type="ECO:0000313" key="1">
    <source>
        <dbReference type="EMBL" id="MBY72833.1"/>
    </source>
</evidence>
<evidence type="ECO:0008006" key="2">
    <source>
        <dbReference type="Google" id="ProtNLM"/>
    </source>
</evidence>
<name>A0A2S2Q505_9HEMI</name>